<evidence type="ECO:0000256" key="3">
    <source>
        <dbReference type="PROSITE-ProRule" id="PRU01131"/>
    </source>
</evidence>
<evidence type="ECO:0000256" key="2">
    <source>
        <dbReference type="ARBA" id="ARBA00022723"/>
    </source>
</evidence>
<evidence type="ECO:0000256" key="1">
    <source>
        <dbReference type="ARBA" id="ARBA00009374"/>
    </source>
</evidence>
<dbReference type="PANTHER" id="PTHR46443">
    <property type="entry name" value="FCS-LIKE ZINC FINGER 8"/>
    <property type="match status" value="1"/>
</dbReference>
<protein>
    <submittedName>
        <fullName evidence="6">Protein MARD1-like isoform X1</fullName>
    </submittedName>
</protein>
<gene>
    <name evidence="6" type="ORF">Cni_G11846</name>
</gene>
<evidence type="ECO:0000256" key="4">
    <source>
        <dbReference type="SAM" id="MobiDB-lite"/>
    </source>
</evidence>
<accession>A0AAQ3Q8I3</accession>
<reference evidence="6 7" key="1">
    <citation type="submission" date="2023-10" db="EMBL/GenBank/DDBJ databases">
        <title>Chromosome-scale genome assembly provides insights into flower coloration mechanisms of Canna indica.</title>
        <authorList>
            <person name="Li C."/>
        </authorList>
    </citation>
    <scope>NUCLEOTIDE SEQUENCE [LARGE SCALE GENOMIC DNA]</scope>
    <source>
        <tissue evidence="6">Flower</tissue>
    </source>
</reference>
<dbReference type="PANTHER" id="PTHR46443:SF3">
    <property type="entry name" value="PROTEIN MARD1"/>
    <property type="match status" value="1"/>
</dbReference>
<sequence>MFLRSKVQDIKLRKRSRAISSKAGPMSETHSVTSPTASASLFTSPRLFAAPSSKGTTDPEAAASPTSILETKPFSAIRNPFFFDSNPAKPLFSPTLAPPTTEDPKAIGLGLLDALANDNENSVKRTFMAQQKMVVFGSQLKIQIPPHSSPVELATGNKNSQLASHSPARSMASYVSSSSPVVFAGCLPQSEIELSEEYTCVILHGPNPKTTHIFENCVIESCSNGYVAPVNEMSRCYHDLLGCAANDFLSSCYGCKKKLGPGEDVYMYRGEKAFCSHECRYQEMLFDEGNEKL</sequence>
<evidence type="ECO:0000259" key="5">
    <source>
        <dbReference type="PROSITE" id="PS51795"/>
    </source>
</evidence>
<dbReference type="GO" id="GO:0046872">
    <property type="term" value="F:metal ion binding"/>
    <property type="evidence" value="ECO:0007669"/>
    <property type="project" value="UniProtKB-KW"/>
</dbReference>
<organism evidence="6 7">
    <name type="scientific">Canna indica</name>
    <name type="common">Indian-shot</name>
    <dbReference type="NCBI Taxonomy" id="4628"/>
    <lineage>
        <taxon>Eukaryota</taxon>
        <taxon>Viridiplantae</taxon>
        <taxon>Streptophyta</taxon>
        <taxon>Embryophyta</taxon>
        <taxon>Tracheophyta</taxon>
        <taxon>Spermatophyta</taxon>
        <taxon>Magnoliopsida</taxon>
        <taxon>Liliopsida</taxon>
        <taxon>Zingiberales</taxon>
        <taxon>Cannaceae</taxon>
        <taxon>Canna</taxon>
    </lineage>
</organism>
<keyword evidence="2" id="KW-0479">Metal-binding</keyword>
<proteinExistence type="inferred from homology"/>
<keyword evidence="7" id="KW-1185">Reference proteome</keyword>
<feature type="domain" description="FLZ-type" evidence="5">
    <location>
        <begin position="247"/>
        <end position="291"/>
    </location>
</feature>
<dbReference type="InterPro" id="IPR007650">
    <property type="entry name" value="Zf-FLZ_dom"/>
</dbReference>
<dbReference type="Proteomes" id="UP001327560">
    <property type="component" value="Chromosome 4"/>
</dbReference>
<dbReference type="Pfam" id="PF04570">
    <property type="entry name" value="zf-FLZ"/>
    <property type="match status" value="1"/>
</dbReference>
<feature type="compositionally biased region" description="Polar residues" evidence="4">
    <location>
        <begin position="28"/>
        <end position="37"/>
    </location>
</feature>
<feature type="zinc finger region" description="FLZ-type" evidence="3">
    <location>
        <begin position="247"/>
        <end position="291"/>
    </location>
</feature>
<dbReference type="PROSITE" id="PS51795">
    <property type="entry name" value="ZF_FLZ"/>
    <property type="match status" value="1"/>
</dbReference>
<dbReference type="AlphaFoldDB" id="A0AAQ3Q8I3"/>
<evidence type="ECO:0000313" key="7">
    <source>
        <dbReference type="Proteomes" id="UP001327560"/>
    </source>
</evidence>
<comment type="similarity">
    <text evidence="1">Belongs to the FLZ family.</text>
</comment>
<feature type="region of interest" description="Disordered" evidence="4">
    <location>
        <begin position="14"/>
        <end position="37"/>
    </location>
</feature>
<dbReference type="EMBL" id="CP136893">
    <property type="protein sequence ID" value="WOL03126.1"/>
    <property type="molecule type" value="Genomic_DNA"/>
</dbReference>
<evidence type="ECO:0000313" key="6">
    <source>
        <dbReference type="EMBL" id="WOL03126.1"/>
    </source>
</evidence>
<dbReference type="InterPro" id="IPR044593">
    <property type="entry name" value="FLZ8/MARD1"/>
</dbReference>
<name>A0AAQ3Q8I3_9LILI</name>